<protein>
    <submittedName>
        <fullName evidence="2">Uncharacterized protein</fullName>
    </submittedName>
</protein>
<feature type="region of interest" description="Disordered" evidence="1">
    <location>
        <begin position="1"/>
        <end position="27"/>
    </location>
</feature>
<gene>
    <name evidence="2" type="ORF">CXZ10_00715</name>
</gene>
<dbReference type="RefSeq" id="WP_101287033.1">
    <property type="nucleotide sequence ID" value="NZ_FOUQ01000007.1"/>
</dbReference>
<keyword evidence="3" id="KW-1185">Reference proteome</keyword>
<proteinExistence type="predicted"/>
<name>A0A1I4U9V4_9HYPH</name>
<evidence type="ECO:0000313" key="2">
    <source>
        <dbReference type="EMBL" id="PKR91268.1"/>
    </source>
</evidence>
<reference evidence="2 3" key="1">
    <citation type="submission" date="2017-12" db="EMBL/GenBank/DDBJ databases">
        <title>Anaerobic carbon monoxide metabolism by Pleomorphomonas carboxyditropha sp. nov., a new mesophilic hydrogenogenic carboxidotroph.</title>
        <authorList>
            <person name="Esquivel-Elizondo S."/>
            <person name="Krajmalnik-Brown R."/>
        </authorList>
    </citation>
    <scope>NUCLEOTIDE SEQUENCE [LARGE SCALE GENOMIC DNA]</scope>
    <source>
        <strain evidence="2 3">R5-392</strain>
    </source>
</reference>
<dbReference type="OrthoDB" id="7950859at2"/>
<sequence>MSRLNREWHEANPMPKNPKPEQRMAWHAGHAAHCGCRAMPAGVIRLFAERGLPVPEQLALKGATREEG</sequence>
<evidence type="ECO:0000256" key="1">
    <source>
        <dbReference type="SAM" id="MobiDB-lite"/>
    </source>
</evidence>
<dbReference type="EMBL" id="PJNW01000001">
    <property type="protein sequence ID" value="PKR91268.1"/>
    <property type="molecule type" value="Genomic_DNA"/>
</dbReference>
<dbReference type="AlphaFoldDB" id="A0A1I4U9V4"/>
<feature type="compositionally biased region" description="Basic and acidic residues" evidence="1">
    <location>
        <begin position="1"/>
        <end position="10"/>
    </location>
</feature>
<accession>A0A1I4U9V4</accession>
<evidence type="ECO:0000313" key="3">
    <source>
        <dbReference type="Proteomes" id="UP000233491"/>
    </source>
</evidence>
<comment type="caution">
    <text evidence="2">The sequence shown here is derived from an EMBL/GenBank/DDBJ whole genome shotgun (WGS) entry which is preliminary data.</text>
</comment>
<organism evidence="2 3">
    <name type="scientific">Pleomorphomonas diazotrophica</name>
    <dbReference type="NCBI Taxonomy" id="1166257"/>
    <lineage>
        <taxon>Bacteria</taxon>
        <taxon>Pseudomonadati</taxon>
        <taxon>Pseudomonadota</taxon>
        <taxon>Alphaproteobacteria</taxon>
        <taxon>Hyphomicrobiales</taxon>
        <taxon>Pleomorphomonadaceae</taxon>
        <taxon>Pleomorphomonas</taxon>
    </lineage>
</organism>
<dbReference type="Proteomes" id="UP000233491">
    <property type="component" value="Unassembled WGS sequence"/>
</dbReference>